<name>A0AAV6NKH0_9ROSI</name>
<keyword evidence="4" id="KW-1185">Reference proteome</keyword>
<evidence type="ECO:0000313" key="3">
    <source>
        <dbReference type="EMBL" id="KAG6600053.1"/>
    </source>
</evidence>
<sequence>MHRQMTEQNRTLVLAYLLFGLLISSQCVHSIGFVNHFESAESRQAQPGRKFMFVDTMKGREQVRASGRKNPSGPNPIGNRHPPSIQG</sequence>
<reference evidence="3 4" key="1">
    <citation type="journal article" date="2021" name="Hortic Res">
        <title>The domestication of Cucurbita argyrosperma as revealed by the genome of its wild relative.</title>
        <authorList>
            <person name="Barrera-Redondo J."/>
            <person name="Sanchez-de la Vega G."/>
            <person name="Aguirre-Liguori J.A."/>
            <person name="Castellanos-Morales G."/>
            <person name="Gutierrez-Guerrero Y.T."/>
            <person name="Aguirre-Dugua X."/>
            <person name="Aguirre-Planter E."/>
            <person name="Tenaillon M.I."/>
            <person name="Lira-Saade R."/>
            <person name="Eguiarte L.E."/>
        </authorList>
    </citation>
    <scope>NUCLEOTIDE SEQUENCE [LARGE SCALE GENOMIC DNA]</scope>
    <source>
        <strain evidence="3">JBR-2021</strain>
    </source>
</reference>
<evidence type="ECO:0000256" key="2">
    <source>
        <dbReference type="SAM" id="SignalP"/>
    </source>
</evidence>
<dbReference type="EMBL" id="JAGKQH010000004">
    <property type="protein sequence ID" value="KAG6600053.1"/>
    <property type="molecule type" value="Genomic_DNA"/>
</dbReference>
<keyword evidence="2" id="KW-0732">Signal</keyword>
<evidence type="ECO:0000256" key="1">
    <source>
        <dbReference type="SAM" id="MobiDB-lite"/>
    </source>
</evidence>
<feature type="non-terminal residue" evidence="3">
    <location>
        <position position="1"/>
    </location>
</feature>
<feature type="signal peptide" evidence="2">
    <location>
        <begin position="1"/>
        <end position="30"/>
    </location>
</feature>
<evidence type="ECO:0000313" key="4">
    <source>
        <dbReference type="Proteomes" id="UP000685013"/>
    </source>
</evidence>
<accession>A0AAV6NKH0</accession>
<proteinExistence type="predicted"/>
<gene>
    <name evidence="3" type="ORF">SDJN03_05286</name>
</gene>
<evidence type="ECO:0008006" key="5">
    <source>
        <dbReference type="Google" id="ProtNLM"/>
    </source>
</evidence>
<feature type="region of interest" description="Disordered" evidence="1">
    <location>
        <begin position="58"/>
        <end position="87"/>
    </location>
</feature>
<protein>
    <recommendedName>
        <fullName evidence="5">Transmembrane protein</fullName>
    </recommendedName>
</protein>
<feature type="chain" id="PRO_5043338800" description="Transmembrane protein" evidence="2">
    <location>
        <begin position="31"/>
        <end position="87"/>
    </location>
</feature>
<comment type="caution">
    <text evidence="3">The sequence shown here is derived from an EMBL/GenBank/DDBJ whole genome shotgun (WGS) entry which is preliminary data.</text>
</comment>
<organism evidence="3 4">
    <name type="scientific">Cucurbita argyrosperma subsp. sororia</name>
    <dbReference type="NCBI Taxonomy" id="37648"/>
    <lineage>
        <taxon>Eukaryota</taxon>
        <taxon>Viridiplantae</taxon>
        <taxon>Streptophyta</taxon>
        <taxon>Embryophyta</taxon>
        <taxon>Tracheophyta</taxon>
        <taxon>Spermatophyta</taxon>
        <taxon>Magnoliopsida</taxon>
        <taxon>eudicotyledons</taxon>
        <taxon>Gunneridae</taxon>
        <taxon>Pentapetalae</taxon>
        <taxon>rosids</taxon>
        <taxon>fabids</taxon>
        <taxon>Cucurbitales</taxon>
        <taxon>Cucurbitaceae</taxon>
        <taxon>Cucurbiteae</taxon>
        <taxon>Cucurbita</taxon>
    </lineage>
</organism>
<dbReference type="Proteomes" id="UP000685013">
    <property type="component" value="Chromosome 4"/>
</dbReference>
<dbReference type="AlphaFoldDB" id="A0AAV6NKH0"/>